<evidence type="ECO:0000256" key="1">
    <source>
        <dbReference type="PROSITE-ProRule" id="PRU00285"/>
    </source>
</evidence>
<organism evidence="5">
    <name type="scientific">Variovorax paradoxus</name>
    <dbReference type="NCBI Taxonomy" id="34073"/>
    <lineage>
        <taxon>Bacteria</taxon>
        <taxon>Pseudomonadati</taxon>
        <taxon>Pseudomonadota</taxon>
        <taxon>Betaproteobacteria</taxon>
        <taxon>Burkholderiales</taxon>
        <taxon>Comamonadaceae</taxon>
        <taxon>Variovorax</taxon>
    </lineage>
</organism>
<proteinExistence type="inferred from homology"/>
<feature type="domain" description="SHSP" evidence="4">
    <location>
        <begin position="24"/>
        <end position="135"/>
    </location>
</feature>
<dbReference type="PROSITE" id="PS01031">
    <property type="entry name" value="SHSP"/>
    <property type="match status" value="1"/>
</dbReference>
<evidence type="ECO:0000256" key="2">
    <source>
        <dbReference type="RuleBase" id="RU003616"/>
    </source>
</evidence>
<dbReference type="InterPro" id="IPR031107">
    <property type="entry name" value="Small_HSP"/>
</dbReference>
<dbReference type="InterPro" id="IPR008978">
    <property type="entry name" value="HSP20-like_chaperone"/>
</dbReference>
<name>A0A679JE15_VARPD</name>
<feature type="region of interest" description="Disordered" evidence="3">
    <location>
        <begin position="1"/>
        <end position="25"/>
    </location>
</feature>
<dbReference type="Gene3D" id="2.60.40.790">
    <property type="match status" value="1"/>
</dbReference>
<evidence type="ECO:0000313" key="5">
    <source>
        <dbReference type="EMBL" id="CAA2109666.1"/>
    </source>
</evidence>
<dbReference type="CDD" id="cd06464">
    <property type="entry name" value="ACD_sHsps-like"/>
    <property type="match status" value="1"/>
</dbReference>
<dbReference type="RefSeq" id="WP_339093613.1">
    <property type="nucleotide sequence ID" value="NZ_LR743508.1"/>
</dbReference>
<reference evidence="5" key="1">
    <citation type="submission" date="2019-12" db="EMBL/GenBank/DDBJ databases">
        <authorList>
            <person name="Cremers G."/>
        </authorList>
    </citation>
    <scope>NUCLEOTIDE SEQUENCE</scope>
    <source>
        <strain evidence="5">Vvax</strain>
    </source>
</reference>
<dbReference type="PANTHER" id="PTHR11527">
    <property type="entry name" value="HEAT-SHOCK PROTEIN 20 FAMILY MEMBER"/>
    <property type="match status" value="1"/>
</dbReference>
<keyword evidence="5" id="KW-0346">Stress response</keyword>
<dbReference type="InterPro" id="IPR002068">
    <property type="entry name" value="A-crystallin/Hsp20_dom"/>
</dbReference>
<evidence type="ECO:0000259" key="4">
    <source>
        <dbReference type="PROSITE" id="PS01031"/>
    </source>
</evidence>
<dbReference type="AlphaFoldDB" id="A0A679JE15"/>
<dbReference type="SUPFAM" id="SSF49764">
    <property type="entry name" value="HSP20-like chaperones"/>
    <property type="match status" value="1"/>
</dbReference>
<protein>
    <submittedName>
        <fullName evidence="5">18 kDa heat shock protein</fullName>
    </submittedName>
</protein>
<dbReference type="EMBL" id="LR743508">
    <property type="protein sequence ID" value="CAA2109666.1"/>
    <property type="molecule type" value="Genomic_DNA"/>
</dbReference>
<evidence type="ECO:0000256" key="3">
    <source>
        <dbReference type="SAM" id="MobiDB-lite"/>
    </source>
</evidence>
<comment type="similarity">
    <text evidence="1 2">Belongs to the small heat shock protein (HSP20) family.</text>
</comment>
<dbReference type="Pfam" id="PF00011">
    <property type="entry name" value="HSP20"/>
    <property type="match status" value="1"/>
</dbReference>
<gene>
    <name evidence="5" type="ORF">VVAX_05937</name>
</gene>
<accession>A0A679JE15</accession>
<sequence length="135" mass="14786">MNSNLQSADRSIRQDAGNSENDRYEVSALTPPVDVIENVSGITLYADLPGVTREGLNLHVEASTLTIEAESSLKVPDGLKISHTEVALGRFRRVFTLSKELDTEKVTAELDHGVLKLRIPKTAHAQPRRIEVKAG</sequence>